<protein>
    <submittedName>
        <fullName evidence="1">Uncharacterized protein</fullName>
    </submittedName>
</protein>
<dbReference type="EMBL" id="FNCO01000002">
    <property type="protein sequence ID" value="SDG55767.1"/>
    <property type="molecule type" value="Genomic_DNA"/>
</dbReference>
<keyword evidence="2" id="KW-1185">Reference proteome</keyword>
<evidence type="ECO:0000313" key="1">
    <source>
        <dbReference type="EMBL" id="SDG55767.1"/>
    </source>
</evidence>
<accession>A0A1G7V7T1</accession>
<name>A0A1G7V7T1_9PSED</name>
<proteinExistence type="predicted"/>
<reference evidence="2" key="1">
    <citation type="submission" date="2016-10" db="EMBL/GenBank/DDBJ databases">
        <authorList>
            <person name="Varghese N."/>
            <person name="Submissions S."/>
        </authorList>
    </citation>
    <scope>NUCLEOTIDE SEQUENCE [LARGE SCALE GENOMIC DNA]</scope>
    <source>
        <strain evidence="2">ATCC 700689</strain>
    </source>
</reference>
<dbReference type="Proteomes" id="UP000182894">
    <property type="component" value="Unassembled WGS sequence"/>
</dbReference>
<dbReference type="AlphaFoldDB" id="A0A1G7V7T1"/>
<gene>
    <name evidence="1" type="ORF">SAMN05216605_102413</name>
</gene>
<sequence>MKIVGKAEIDTVADVVCDACTISTRVRTGANEYEFVTARL</sequence>
<dbReference type="RefSeq" id="WP_279616201.1">
    <property type="nucleotide sequence ID" value="NZ_FNCO01000002.1"/>
</dbReference>
<evidence type="ECO:0000313" key="2">
    <source>
        <dbReference type="Proteomes" id="UP000182894"/>
    </source>
</evidence>
<organism evidence="1 2">
    <name type="scientific">Pseudomonas abietaniphila</name>
    <dbReference type="NCBI Taxonomy" id="89065"/>
    <lineage>
        <taxon>Bacteria</taxon>
        <taxon>Pseudomonadati</taxon>
        <taxon>Pseudomonadota</taxon>
        <taxon>Gammaproteobacteria</taxon>
        <taxon>Pseudomonadales</taxon>
        <taxon>Pseudomonadaceae</taxon>
        <taxon>Pseudomonas</taxon>
    </lineage>
</organism>